<feature type="domain" description="FCP1 homology" evidence="1">
    <location>
        <begin position="385"/>
        <end position="559"/>
    </location>
</feature>
<dbReference type="InterPro" id="IPR012340">
    <property type="entry name" value="NA-bd_OB-fold"/>
</dbReference>
<dbReference type="InterPro" id="IPR004274">
    <property type="entry name" value="FCP1_dom"/>
</dbReference>
<dbReference type="EMBL" id="JAVYJV010000041">
    <property type="protein sequence ID" value="KAK4337275.1"/>
    <property type="molecule type" value="Genomic_DNA"/>
</dbReference>
<dbReference type="GO" id="GO:0006402">
    <property type="term" value="P:mRNA catabolic process"/>
    <property type="evidence" value="ECO:0007669"/>
    <property type="project" value="TreeGrafter"/>
</dbReference>
<dbReference type="PANTHER" id="PTHR23355">
    <property type="entry name" value="RIBONUCLEASE"/>
    <property type="match status" value="1"/>
</dbReference>
<dbReference type="PANTHER" id="PTHR23355:SF9">
    <property type="entry name" value="DIS3-LIKE EXONUCLEASE 2"/>
    <property type="match status" value="1"/>
</dbReference>
<dbReference type="GO" id="GO:0000932">
    <property type="term" value="C:P-body"/>
    <property type="evidence" value="ECO:0007669"/>
    <property type="project" value="TreeGrafter"/>
</dbReference>
<dbReference type="Proteomes" id="UP001291623">
    <property type="component" value="Unassembled WGS sequence"/>
</dbReference>
<evidence type="ECO:0000313" key="2">
    <source>
        <dbReference type="EMBL" id="KAK4337275.1"/>
    </source>
</evidence>
<dbReference type="CDD" id="cd07521">
    <property type="entry name" value="HAD_FCP1-like"/>
    <property type="match status" value="1"/>
</dbReference>
<dbReference type="PROSITE" id="PS50969">
    <property type="entry name" value="FCP1"/>
    <property type="match status" value="1"/>
</dbReference>
<dbReference type="InterPro" id="IPR036412">
    <property type="entry name" value="HAD-like_sf"/>
</dbReference>
<sequence>MTTTLKLSGLSIFKIFHSTKQFGIKSLATLLNLDIGSSKVNKITLSPGNAGDIEAETEILLIENKVDTNDFPTNIEKGLPIRSNESFYEIPPKELQKRKDLRDELIFTIDPATARDLDDALSIKKISNHSVEGKEIFEVGVHIADVSYFVKENLPIDKVAQARTTSIYCVQKVVPMLPQILCEKYCSLNPGEEKLTFSVFWRMNSKGEILKEWFEKTVIKSSIKLSYENASDIINNSEYDWNQSTNLPLIHTRYNYNDVAKSLRLLNTIAMNLRAKRFENGSLEISKPQLSFVLDETRLNVLGYTCEKPKSTSLVEEFMLLANISVAKKIYEKFPNKSLLRMHPAPNQSLIESLEKHCVSSNLPMNVSESKHLQASMKEIKKNVDQDIYMLLSLKLLKTMRPAAYISTVNEKNFDLYKHYALSVPIYTHFTSPIRRYPDIIVHRLLAAALKYDKEPTDDADFVIPIDIDGNVHSVYVLKRPYVDEFLQSVGKLYECVLFTASLAEDLGKLGRDLRKVVIIDNSPASYCFHRNNAVPIASWFEDTSDTQLRDLIPFFEKLSTVDNVYSVLKNSDKGSTELQNLTCSESKELINEPMNVTSPISNIPHP</sequence>
<dbReference type="InterPro" id="IPR022966">
    <property type="entry name" value="RNase_II/R_CS"/>
</dbReference>
<organism evidence="2 3">
    <name type="scientific">Anisodus tanguticus</name>
    <dbReference type="NCBI Taxonomy" id="243964"/>
    <lineage>
        <taxon>Eukaryota</taxon>
        <taxon>Viridiplantae</taxon>
        <taxon>Streptophyta</taxon>
        <taxon>Embryophyta</taxon>
        <taxon>Tracheophyta</taxon>
        <taxon>Spermatophyta</taxon>
        <taxon>Magnoliopsida</taxon>
        <taxon>eudicotyledons</taxon>
        <taxon>Gunneridae</taxon>
        <taxon>Pentapetalae</taxon>
        <taxon>asterids</taxon>
        <taxon>lamiids</taxon>
        <taxon>Solanales</taxon>
        <taxon>Solanaceae</taxon>
        <taxon>Solanoideae</taxon>
        <taxon>Hyoscyameae</taxon>
        <taxon>Anisodus</taxon>
    </lineage>
</organism>
<dbReference type="SMART" id="SM00577">
    <property type="entry name" value="CPDc"/>
    <property type="match status" value="1"/>
</dbReference>
<gene>
    <name evidence="2" type="ORF">RND71_043273</name>
</gene>
<dbReference type="AlphaFoldDB" id="A0AAE1QPM6"/>
<dbReference type="GO" id="GO:0003723">
    <property type="term" value="F:RNA binding"/>
    <property type="evidence" value="ECO:0007669"/>
    <property type="project" value="InterPro"/>
</dbReference>
<dbReference type="SUPFAM" id="SSF50249">
    <property type="entry name" value="Nucleic acid-binding proteins"/>
    <property type="match status" value="1"/>
</dbReference>
<evidence type="ECO:0000259" key="1">
    <source>
        <dbReference type="PROSITE" id="PS50969"/>
    </source>
</evidence>
<reference evidence="2" key="1">
    <citation type="submission" date="2023-12" db="EMBL/GenBank/DDBJ databases">
        <title>Genome assembly of Anisodus tanguticus.</title>
        <authorList>
            <person name="Wang Y.-J."/>
        </authorList>
    </citation>
    <scope>NUCLEOTIDE SEQUENCE</scope>
    <source>
        <strain evidence="2">KB-2021</strain>
        <tissue evidence="2">Leaf</tissue>
    </source>
</reference>
<dbReference type="InterPro" id="IPR050180">
    <property type="entry name" value="RNR_Ribonuclease"/>
</dbReference>
<dbReference type="Gene3D" id="3.40.50.1000">
    <property type="entry name" value="HAD superfamily/HAD-like"/>
    <property type="match status" value="2"/>
</dbReference>
<dbReference type="Pfam" id="PF00773">
    <property type="entry name" value="RNB"/>
    <property type="match status" value="1"/>
</dbReference>
<dbReference type="GO" id="GO:0010587">
    <property type="term" value="P:miRNA catabolic process"/>
    <property type="evidence" value="ECO:0007669"/>
    <property type="project" value="TreeGrafter"/>
</dbReference>
<dbReference type="SMART" id="SM00955">
    <property type="entry name" value="RNB"/>
    <property type="match status" value="1"/>
</dbReference>
<dbReference type="PROSITE" id="PS01175">
    <property type="entry name" value="RIBONUCLEASE_II"/>
    <property type="match status" value="1"/>
</dbReference>
<keyword evidence="3" id="KW-1185">Reference proteome</keyword>
<proteinExistence type="predicted"/>
<comment type="caution">
    <text evidence="2">The sequence shown here is derived from an EMBL/GenBank/DDBJ whole genome shotgun (WGS) entry which is preliminary data.</text>
</comment>
<dbReference type="InterPro" id="IPR001900">
    <property type="entry name" value="RNase_II/R"/>
</dbReference>
<dbReference type="Pfam" id="PF03031">
    <property type="entry name" value="NIF"/>
    <property type="match status" value="2"/>
</dbReference>
<accession>A0AAE1QPM6</accession>
<name>A0AAE1QPM6_9SOLA</name>
<protein>
    <recommendedName>
        <fullName evidence="1">FCP1 homology domain-containing protein</fullName>
    </recommendedName>
</protein>
<dbReference type="SUPFAM" id="SSF56784">
    <property type="entry name" value="HAD-like"/>
    <property type="match status" value="1"/>
</dbReference>
<dbReference type="GO" id="GO:0000175">
    <property type="term" value="F:3'-5'-RNA exonuclease activity"/>
    <property type="evidence" value="ECO:0007669"/>
    <property type="project" value="TreeGrafter"/>
</dbReference>
<evidence type="ECO:0000313" key="3">
    <source>
        <dbReference type="Proteomes" id="UP001291623"/>
    </source>
</evidence>
<dbReference type="InterPro" id="IPR023214">
    <property type="entry name" value="HAD_sf"/>
</dbReference>